<protein>
    <recommendedName>
        <fullName evidence="3">C2H2-type domain-containing protein</fullName>
    </recommendedName>
</protein>
<dbReference type="AlphaFoldDB" id="A0A2T9ZKU5"/>
<sequence length="105" mass="12254">MYSVESNRLRHKRRRSASRLSFSSSMSITNSDSSLSPYNDDLGYKQICSCGVCGKTYKHRSCLVKHLWEHHEAWNTCLKYNLSKHQQVKMMEAAQTLVSLMYFKL</sequence>
<evidence type="ECO:0000256" key="1">
    <source>
        <dbReference type="PROSITE-ProRule" id="PRU00042"/>
    </source>
</evidence>
<keyword evidence="1" id="KW-0862">Zinc</keyword>
<evidence type="ECO:0000313" key="4">
    <source>
        <dbReference type="EMBL" id="PVV05205.1"/>
    </source>
</evidence>
<keyword evidence="1" id="KW-0863">Zinc-finger</keyword>
<organism evidence="4 5">
    <name type="scientific">Smittium megazygosporum</name>
    <dbReference type="NCBI Taxonomy" id="133381"/>
    <lineage>
        <taxon>Eukaryota</taxon>
        <taxon>Fungi</taxon>
        <taxon>Fungi incertae sedis</taxon>
        <taxon>Zoopagomycota</taxon>
        <taxon>Kickxellomycotina</taxon>
        <taxon>Harpellomycetes</taxon>
        <taxon>Harpellales</taxon>
        <taxon>Legeriomycetaceae</taxon>
        <taxon>Smittium</taxon>
    </lineage>
</organism>
<reference evidence="4 5" key="1">
    <citation type="journal article" date="2018" name="MBio">
        <title>Comparative Genomics Reveals the Core Gene Toolbox for the Fungus-Insect Symbiosis.</title>
        <authorList>
            <person name="Wang Y."/>
            <person name="Stata M."/>
            <person name="Wang W."/>
            <person name="Stajich J.E."/>
            <person name="White M.M."/>
            <person name="Moncalvo J.M."/>
        </authorList>
    </citation>
    <scope>NUCLEOTIDE SEQUENCE [LARGE SCALE GENOMIC DNA]</scope>
    <source>
        <strain evidence="4 5">SC-DP-2</strain>
    </source>
</reference>
<gene>
    <name evidence="4" type="ORF">BB560_000274</name>
</gene>
<dbReference type="GO" id="GO:0008270">
    <property type="term" value="F:zinc ion binding"/>
    <property type="evidence" value="ECO:0007669"/>
    <property type="project" value="UniProtKB-KW"/>
</dbReference>
<proteinExistence type="predicted"/>
<keyword evidence="1" id="KW-0479">Metal-binding</keyword>
<evidence type="ECO:0000313" key="5">
    <source>
        <dbReference type="Proteomes" id="UP000245609"/>
    </source>
</evidence>
<name>A0A2T9ZKU5_9FUNG</name>
<accession>A0A2T9ZKU5</accession>
<feature type="domain" description="C2H2-type" evidence="3">
    <location>
        <begin position="48"/>
        <end position="70"/>
    </location>
</feature>
<feature type="region of interest" description="Disordered" evidence="2">
    <location>
        <begin position="1"/>
        <end position="38"/>
    </location>
</feature>
<evidence type="ECO:0000259" key="3">
    <source>
        <dbReference type="PROSITE" id="PS50157"/>
    </source>
</evidence>
<dbReference type="Proteomes" id="UP000245609">
    <property type="component" value="Unassembled WGS sequence"/>
</dbReference>
<dbReference type="EMBL" id="MBFS01000027">
    <property type="protein sequence ID" value="PVV05205.1"/>
    <property type="molecule type" value="Genomic_DNA"/>
</dbReference>
<dbReference type="OrthoDB" id="2152896at2759"/>
<keyword evidence="5" id="KW-1185">Reference proteome</keyword>
<comment type="caution">
    <text evidence="4">The sequence shown here is derived from an EMBL/GenBank/DDBJ whole genome shotgun (WGS) entry which is preliminary data.</text>
</comment>
<feature type="compositionally biased region" description="Low complexity" evidence="2">
    <location>
        <begin position="18"/>
        <end position="36"/>
    </location>
</feature>
<dbReference type="PROSITE" id="PS50157">
    <property type="entry name" value="ZINC_FINGER_C2H2_2"/>
    <property type="match status" value="1"/>
</dbReference>
<evidence type="ECO:0000256" key="2">
    <source>
        <dbReference type="SAM" id="MobiDB-lite"/>
    </source>
</evidence>
<dbReference type="InterPro" id="IPR013087">
    <property type="entry name" value="Znf_C2H2_type"/>
</dbReference>